<sequence>SYASQAKEEEGMAEDRSLKDDPNYKKVLQGEFSCNVDHGHPRRCRASSTAEGREGSRCGNYGPEQVVC</sequence>
<evidence type="ECO:0000256" key="1">
    <source>
        <dbReference type="SAM" id="MobiDB-lite"/>
    </source>
</evidence>
<keyword evidence="3" id="KW-1185">Reference proteome</keyword>
<comment type="caution">
    <text evidence="2">The sequence shown here is derived from an EMBL/GenBank/DDBJ whole genome shotgun (WGS) entry which is preliminary data.</text>
</comment>
<evidence type="ECO:0000313" key="3">
    <source>
        <dbReference type="Proteomes" id="UP000266841"/>
    </source>
</evidence>
<name>K0STG4_THAOC</name>
<dbReference type="AlphaFoldDB" id="K0STG4"/>
<proteinExistence type="predicted"/>
<evidence type="ECO:0000313" key="2">
    <source>
        <dbReference type="EMBL" id="EJK69663.1"/>
    </source>
</evidence>
<feature type="non-terminal residue" evidence="2">
    <location>
        <position position="1"/>
    </location>
</feature>
<accession>K0STG4</accession>
<protein>
    <submittedName>
        <fullName evidence="2">Uncharacterized protein</fullName>
    </submittedName>
</protein>
<organism evidence="2 3">
    <name type="scientific">Thalassiosira oceanica</name>
    <name type="common">Marine diatom</name>
    <dbReference type="NCBI Taxonomy" id="159749"/>
    <lineage>
        <taxon>Eukaryota</taxon>
        <taxon>Sar</taxon>
        <taxon>Stramenopiles</taxon>
        <taxon>Ochrophyta</taxon>
        <taxon>Bacillariophyta</taxon>
        <taxon>Coscinodiscophyceae</taxon>
        <taxon>Thalassiosirophycidae</taxon>
        <taxon>Thalassiosirales</taxon>
        <taxon>Thalassiosiraceae</taxon>
        <taxon>Thalassiosira</taxon>
    </lineage>
</organism>
<feature type="region of interest" description="Disordered" evidence="1">
    <location>
        <begin position="38"/>
        <end position="68"/>
    </location>
</feature>
<feature type="region of interest" description="Disordered" evidence="1">
    <location>
        <begin position="1"/>
        <end position="23"/>
    </location>
</feature>
<reference evidence="2 3" key="1">
    <citation type="journal article" date="2012" name="Genome Biol.">
        <title>Genome and low-iron response of an oceanic diatom adapted to chronic iron limitation.</title>
        <authorList>
            <person name="Lommer M."/>
            <person name="Specht M."/>
            <person name="Roy A.S."/>
            <person name="Kraemer L."/>
            <person name="Andreson R."/>
            <person name="Gutowska M.A."/>
            <person name="Wolf J."/>
            <person name="Bergner S.V."/>
            <person name="Schilhabel M.B."/>
            <person name="Klostermeier U.C."/>
            <person name="Beiko R.G."/>
            <person name="Rosenstiel P."/>
            <person name="Hippler M."/>
            <person name="Laroche J."/>
        </authorList>
    </citation>
    <scope>NUCLEOTIDE SEQUENCE [LARGE SCALE GENOMIC DNA]</scope>
    <source>
        <strain evidence="2 3">CCMP1005</strain>
    </source>
</reference>
<gene>
    <name evidence="2" type="ORF">THAOC_09055</name>
</gene>
<dbReference type="Proteomes" id="UP000266841">
    <property type="component" value="Unassembled WGS sequence"/>
</dbReference>
<dbReference type="EMBL" id="AGNL01009753">
    <property type="protein sequence ID" value="EJK69663.1"/>
    <property type="molecule type" value="Genomic_DNA"/>
</dbReference>